<dbReference type="InterPro" id="IPR000742">
    <property type="entry name" value="EGF"/>
</dbReference>
<dbReference type="PRINTS" id="PR00343">
    <property type="entry name" value="SELECTIN"/>
</dbReference>
<feature type="disulfide bond" evidence="18">
    <location>
        <begin position="1168"/>
        <end position="1195"/>
    </location>
</feature>
<comment type="subcellular location">
    <subcellularLocation>
        <location evidence="1">Cell membrane</location>
        <topology evidence="1">Single-pass type I membrane protein</topology>
    </subcellularLocation>
</comment>
<keyword evidence="6 19" id="KW-0812">Transmembrane</keyword>
<dbReference type="GO" id="GO:0030246">
    <property type="term" value="F:carbohydrate binding"/>
    <property type="evidence" value="ECO:0007669"/>
    <property type="project" value="UniProtKB-KW"/>
</dbReference>
<feature type="domain" description="EGF-like" evidence="20">
    <location>
        <begin position="110"/>
        <end position="146"/>
    </location>
</feature>
<dbReference type="InterPro" id="IPR016186">
    <property type="entry name" value="C-type_lectin-like/link_sf"/>
</dbReference>
<feature type="disulfide bond" evidence="18">
    <location>
        <begin position="974"/>
        <end position="1001"/>
    </location>
</feature>
<evidence type="ECO:0000259" key="22">
    <source>
        <dbReference type="PROSITE" id="PS50923"/>
    </source>
</evidence>
<dbReference type="PROSITE" id="PS50041">
    <property type="entry name" value="C_TYPE_LECTIN_2"/>
    <property type="match status" value="3"/>
</dbReference>
<keyword evidence="11" id="KW-0106">Calcium</keyword>
<evidence type="ECO:0000259" key="20">
    <source>
        <dbReference type="PROSITE" id="PS50026"/>
    </source>
</evidence>
<feature type="disulfide bond" evidence="18">
    <location>
        <begin position="309"/>
        <end position="336"/>
    </location>
</feature>
<dbReference type="InterPro" id="IPR051277">
    <property type="entry name" value="SEZ6_CSMD_C4BPB_Regulators"/>
</dbReference>
<feature type="disulfide bond" evidence="18">
    <location>
        <begin position="1420"/>
        <end position="1447"/>
    </location>
</feature>
<feature type="domain" description="C-type lectin" evidence="21">
    <location>
        <begin position="822"/>
        <end position="945"/>
    </location>
</feature>
<keyword evidence="8" id="KW-0732">Signal</keyword>
<evidence type="ECO:0000256" key="17">
    <source>
        <dbReference type="PROSITE-ProRule" id="PRU00076"/>
    </source>
</evidence>
<dbReference type="Proteomes" id="UP000504632">
    <property type="component" value="Chromosome 4"/>
</dbReference>
<keyword evidence="7" id="KW-0479">Metal-binding</keyword>
<evidence type="ECO:0000256" key="11">
    <source>
        <dbReference type="ARBA" id="ARBA00022837"/>
    </source>
</evidence>
<dbReference type="SUPFAM" id="SSF57535">
    <property type="entry name" value="Complement control module/SCR domain"/>
    <property type="match status" value="15"/>
</dbReference>
<dbReference type="Pfam" id="PF00008">
    <property type="entry name" value="EGF"/>
    <property type="match status" value="1"/>
</dbReference>
<keyword evidence="16" id="KW-0325">Glycoprotein</keyword>
<feature type="domain" description="C-type lectin" evidence="21">
    <location>
        <begin position="519"/>
        <end position="611"/>
    </location>
</feature>
<feature type="domain" description="Sushi" evidence="22">
    <location>
        <begin position="399"/>
        <end position="458"/>
    </location>
</feature>
<dbReference type="GO" id="GO:0005783">
    <property type="term" value="C:endoplasmic reticulum"/>
    <property type="evidence" value="ECO:0007669"/>
    <property type="project" value="TreeGrafter"/>
</dbReference>
<dbReference type="GeneID" id="115809273"/>
<keyword evidence="10" id="KW-0677">Repeat</keyword>
<feature type="domain" description="Sushi" evidence="22">
    <location>
        <begin position="1260"/>
        <end position="1321"/>
    </location>
</feature>
<dbReference type="OrthoDB" id="406096at2759"/>
<evidence type="ECO:0000256" key="2">
    <source>
        <dbReference type="ARBA" id="ARBA00007360"/>
    </source>
</evidence>
<dbReference type="FunFam" id="2.10.70.10:FF:000001">
    <property type="entry name" value="Selectin P"/>
    <property type="match status" value="12"/>
</dbReference>
<evidence type="ECO:0000259" key="21">
    <source>
        <dbReference type="PROSITE" id="PS50041"/>
    </source>
</evidence>
<dbReference type="GO" id="GO:0005886">
    <property type="term" value="C:plasma membrane"/>
    <property type="evidence" value="ECO:0007669"/>
    <property type="project" value="UniProtKB-SubCell"/>
</dbReference>
<feature type="disulfide bond" evidence="17">
    <location>
        <begin position="136"/>
        <end position="145"/>
    </location>
</feature>
<keyword evidence="15 17" id="KW-1015">Disulfide bond</keyword>
<dbReference type="InterPro" id="IPR000436">
    <property type="entry name" value="Sushi_SCR_CCP_dom"/>
</dbReference>
<evidence type="ECO:0000256" key="4">
    <source>
        <dbReference type="ARBA" id="ARBA00022536"/>
    </source>
</evidence>
<feature type="domain" description="Sushi" evidence="22">
    <location>
        <begin position="339"/>
        <end position="398"/>
    </location>
</feature>
<dbReference type="PANTHER" id="PTHR45656:SF4">
    <property type="entry name" value="PROTEIN CBR-CLEC-78"/>
    <property type="match status" value="1"/>
</dbReference>
<evidence type="ECO:0000256" key="12">
    <source>
        <dbReference type="ARBA" id="ARBA00022889"/>
    </source>
</evidence>
<reference evidence="24" key="1">
    <citation type="submission" date="2025-08" db="UniProtKB">
        <authorList>
            <consortium name="RefSeq"/>
        </authorList>
    </citation>
    <scope>IDENTIFICATION</scope>
</reference>
<dbReference type="GO" id="GO:0007155">
    <property type="term" value="P:cell adhesion"/>
    <property type="evidence" value="ECO:0007669"/>
    <property type="project" value="UniProtKB-KW"/>
</dbReference>
<feature type="transmembrane region" description="Helical" evidence="19">
    <location>
        <begin position="1574"/>
        <end position="1596"/>
    </location>
</feature>
<dbReference type="InterPro" id="IPR018378">
    <property type="entry name" value="C-type_lectin_CS"/>
</dbReference>
<dbReference type="CDD" id="cd00054">
    <property type="entry name" value="EGF_CA"/>
    <property type="match status" value="1"/>
</dbReference>
<feature type="disulfide bond" evidence="18">
    <location>
        <begin position="1230"/>
        <end position="1257"/>
    </location>
</feature>
<dbReference type="FunFam" id="3.10.100.10:FF:000007">
    <property type="entry name" value="L-selectin"/>
    <property type="match status" value="1"/>
</dbReference>
<name>A0A6J2V4M6_CHACN</name>
<dbReference type="SMART" id="SM00034">
    <property type="entry name" value="CLECT"/>
    <property type="match status" value="3"/>
</dbReference>
<evidence type="ECO:0000256" key="5">
    <source>
        <dbReference type="ARBA" id="ARBA00022659"/>
    </source>
</evidence>
<dbReference type="SMART" id="SM00032">
    <property type="entry name" value="CCP"/>
    <property type="match status" value="15"/>
</dbReference>
<dbReference type="PROSITE" id="PS00022">
    <property type="entry name" value="EGF_1"/>
    <property type="match status" value="1"/>
</dbReference>
<dbReference type="PROSITE" id="PS50923">
    <property type="entry name" value="SUSHI"/>
    <property type="match status" value="15"/>
</dbReference>
<evidence type="ECO:0000256" key="18">
    <source>
        <dbReference type="PROSITE-ProRule" id="PRU00302"/>
    </source>
</evidence>
<feature type="domain" description="Sushi" evidence="22">
    <location>
        <begin position="1198"/>
        <end position="1259"/>
    </location>
</feature>
<evidence type="ECO:0000256" key="16">
    <source>
        <dbReference type="ARBA" id="ARBA00023180"/>
    </source>
</evidence>
<feature type="domain" description="Sushi" evidence="22">
    <location>
        <begin position="1517"/>
        <end position="1565"/>
    </location>
</feature>
<evidence type="ECO:0000256" key="19">
    <source>
        <dbReference type="SAM" id="Phobius"/>
    </source>
</evidence>
<evidence type="ECO:0000256" key="3">
    <source>
        <dbReference type="ARBA" id="ARBA00022475"/>
    </source>
</evidence>
<sequence>MTWQEAREWCWSHNYTDMVAIQNQGEIAHLNEILPSVSGYYWIGIRKMEGSWTWVGTKKLLTAEAENWAKGEPNNGGNNEDCVEIYIKRMTDAGKWNDESCLKKKTALCYTASCQPDSCSGNGECVETINSHKCDCFEGFYGDKCEHVVKCSKDNVTAPADGNFKCAHPHGDFSYASQCEFSCEKGYQLTGSTTMRCTASATWSTSPPSCKPVKCGELQVPDHGYKNCHDPLSRYSYLSACEFSCEEGYQLRGSSSDSKTLRCQSSGLWSDSQPLCKAVQCPELGKPDNGEISCSEESFQYGSSCTFKCADGFRLQGASEIRCTESAQWSQEIPTCEAVRCPALQTLQMGAVTCSNSDLTVSSVCNFNCDEGFILQGALSMECTEAGHWSSDMPYCAAVECPLIPEPANGSKNCTSEASVFGTLCSFDCDHGYRLHGHENVTCNQHGNWSGETPTCKVVPGPPVASSTVALAAGGAGTLSFLSLAAWLLRKLKRKDKKFELNSNSDIEIPPQVYKNSIDNLAIIQNDNEIDYIRNNLPKNVDRYWIGLTKTDGKWTWLGTNKSLVGEGYWDVNEPNNRLSDENCIEMYANGQKFGKWNDESCTKEKIALCYKAQCNRTTCGYGECEETVNNFTCVWNTECPGPYEEALSSSQESVRKRFDRKAVERQSQPGDQVSVLSPMPGSSLTARLSGPYVVKSKVSDTDYVIYTPERRKKTRLCRVNMLKPYHSGDAARGEQEKTPETAAPVLLFLLSGTMNVNMPLMLMYNHNQRLMRWALLVQGYNIEIRHKKGTDNIVADMALWASGGGFCVGLLMITCIGEKYVQAWTYHYYTDVNRDWDTAREWCQKHHTDMVAIQNKEENVYLNEYLPRHRGYYWLGIKQVKGIWTWVGTQRPLTKEAANWAPGEPNNLGMDSGMGCVEMYIKRELHTGMWNDESCKKLKAALCYTVTAPQGGKMNCSHPEAHLSFGSHCSVSCEQGFVLKGESEVECTAFGHWSQEMPSCQVVQCGFPSLSSSPLWPLLMNCSHTHGNYSFGSTCDFQCDEGFVLNGISQLTCTSTGLWSHSLPTCTAQQCPQLTAPQRGMMNCSHLHSDFSFGSRCSVSCEQGFVLKGESEVECTASGHWSQEMPSCQVVQCESPTLSSSPLWPLFMNCSHTQDSYSLGSTCDFQCDEGFVLNGISQLTCTSTGLWSHSLPTCTAQQCPQLTAPQRGMMNCSHLHSDFSFGSRCSVSCEQGFVLKGESEVECTASGHWSQEMPSCQAQQCPQLTAPQRGMMNCSHLHSDFSFGSRCSVSCEQGFVLKGESEVECTASGHWSQEMPSCQVVQCGFPSLSSSPLWPLLMNCSHTHGNYSFGSTCDFQCDEGFVLNGISQLTCTSTGLWSHSLPTCTAQQCPQLTAPQRGMMNCSHLHADFSFGSRCSVSCEQGFVLKGESEVECTASGHWSQEMPSCQVVQCGFPSLSSSPLWPLLMNCSHTHGNYSLGSTCDFQCDEGFVLNGTSQLTCTSTGLWSHSLPTCTGKMNCSHLHSDFSFGSRCSVSCEQGFVLKGESEVECTVSGHWSQEMPSCQGVKKSLSAELLAHMAVGASIGLGLGLLILLLLKSSSREKQTLQTKHCWALLLSARSHTRCSLHPHPRHPAAERAPAPEPAGFGHNACSHRLAFVR</sequence>
<feature type="domain" description="Sushi" evidence="22">
    <location>
        <begin position="213"/>
        <end position="278"/>
    </location>
</feature>
<keyword evidence="4 17" id="KW-0245">EGF-like domain</keyword>
<dbReference type="Gene3D" id="2.10.70.10">
    <property type="entry name" value="Complement Module, domain 1"/>
    <property type="match status" value="15"/>
</dbReference>
<evidence type="ECO:0000256" key="14">
    <source>
        <dbReference type="ARBA" id="ARBA00023136"/>
    </source>
</evidence>
<dbReference type="PROSITE" id="PS00615">
    <property type="entry name" value="C_TYPE_LECTIN_1"/>
    <property type="match status" value="3"/>
</dbReference>
<evidence type="ECO:0000256" key="7">
    <source>
        <dbReference type="ARBA" id="ARBA00022723"/>
    </source>
</evidence>
<dbReference type="PANTHER" id="PTHR45656">
    <property type="entry name" value="PROTEIN CBR-CLEC-78"/>
    <property type="match status" value="1"/>
</dbReference>
<evidence type="ECO:0000256" key="6">
    <source>
        <dbReference type="ARBA" id="ARBA00022692"/>
    </source>
</evidence>
<feature type="domain" description="Sushi" evidence="22">
    <location>
        <begin position="942"/>
        <end position="1003"/>
    </location>
</feature>
<feature type="domain" description="Sushi" evidence="22">
    <location>
        <begin position="1070"/>
        <end position="1131"/>
    </location>
</feature>
<feature type="disulfide bond" evidence="18">
    <location>
        <begin position="1358"/>
        <end position="1385"/>
    </location>
</feature>
<evidence type="ECO:0000256" key="9">
    <source>
        <dbReference type="ARBA" id="ARBA00022734"/>
    </source>
</evidence>
<feature type="domain" description="Sushi" evidence="22">
    <location>
        <begin position="149"/>
        <end position="212"/>
    </location>
</feature>
<feature type="disulfide bond" evidence="18">
    <location>
        <begin position="183"/>
        <end position="210"/>
    </location>
</feature>
<keyword evidence="23" id="KW-1185">Reference proteome</keyword>
<dbReference type="Pfam" id="PF00059">
    <property type="entry name" value="Lectin_C"/>
    <property type="match status" value="3"/>
</dbReference>
<keyword evidence="12" id="KW-0130">Cell adhesion</keyword>
<feature type="disulfide bond" evidence="18">
    <location>
        <begin position="1486"/>
        <end position="1513"/>
    </location>
</feature>
<dbReference type="InterPro" id="IPR033991">
    <property type="entry name" value="Selectin_CTLD"/>
</dbReference>
<dbReference type="PROSITE" id="PS50026">
    <property type="entry name" value="EGF_3"/>
    <property type="match status" value="1"/>
</dbReference>
<dbReference type="InterPro" id="IPR002396">
    <property type="entry name" value="Selectin_superfamily"/>
</dbReference>
<feature type="domain" description="Sushi" evidence="22">
    <location>
        <begin position="1388"/>
        <end position="1449"/>
    </location>
</feature>
<evidence type="ECO:0000313" key="23">
    <source>
        <dbReference type="Proteomes" id="UP000504632"/>
    </source>
</evidence>
<dbReference type="CDD" id="cd00033">
    <property type="entry name" value="CCP"/>
    <property type="match status" value="15"/>
</dbReference>
<dbReference type="SUPFAM" id="SSF57196">
    <property type="entry name" value="EGF/Laminin"/>
    <property type="match status" value="1"/>
</dbReference>
<dbReference type="GO" id="GO:0046872">
    <property type="term" value="F:metal ion binding"/>
    <property type="evidence" value="ECO:0007669"/>
    <property type="project" value="UniProtKB-KW"/>
</dbReference>
<dbReference type="InterPro" id="IPR035976">
    <property type="entry name" value="Sushi/SCR/CCP_sf"/>
</dbReference>
<evidence type="ECO:0000256" key="13">
    <source>
        <dbReference type="ARBA" id="ARBA00022989"/>
    </source>
</evidence>
<feature type="domain" description="Sushi" evidence="22">
    <location>
        <begin position="1132"/>
        <end position="1197"/>
    </location>
</feature>
<dbReference type="GO" id="GO:0090036">
    <property type="term" value="P:regulation of protein kinase C signaling"/>
    <property type="evidence" value="ECO:0007669"/>
    <property type="project" value="TreeGrafter"/>
</dbReference>
<keyword evidence="14 19" id="KW-0472">Membrane</keyword>
<feature type="domain" description="Sushi" evidence="22">
    <location>
        <begin position="279"/>
        <end position="338"/>
    </location>
</feature>
<accession>A0A6J2V4M6</accession>
<dbReference type="Gene3D" id="3.10.100.10">
    <property type="entry name" value="Mannose-Binding Protein A, subunit A"/>
    <property type="match status" value="3"/>
</dbReference>
<feature type="disulfide bond" evidence="18">
    <location>
        <begin position="429"/>
        <end position="456"/>
    </location>
</feature>
<dbReference type="InterPro" id="IPR016187">
    <property type="entry name" value="CTDL_fold"/>
</dbReference>
<feature type="disulfide bond" evidence="18">
    <location>
        <begin position="1102"/>
        <end position="1129"/>
    </location>
</feature>
<dbReference type="PROSITE" id="PS01186">
    <property type="entry name" value="EGF_2"/>
    <property type="match status" value="1"/>
</dbReference>
<comment type="similarity">
    <text evidence="2">Belongs to the selectin/LECAM family.</text>
</comment>
<feature type="domain" description="Sushi" evidence="22">
    <location>
        <begin position="1450"/>
        <end position="1515"/>
    </location>
</feature>
<evidence type="ECO:0000256" key="10">
    <source>
        <dbReference type="ARBA" id="ARBA00022737"/>
    </source>
</evidence>
<dbReference type="GO" id="GO:0043025">
    <property type="term" value="C:neuronal cell body"/>
    <property type="evidence" value="ECO:0007669"/>
    <property type="project" value="TreeGrafter"/>
</dbReference>
<dbReference type="InterPro" id="IPR001304">
    <property type="entry name" value="C-type_lectin-like"/>
</dbReference>
<feature type="domain" description="C-type lectin" evidence="21">
    <location>
        <begin position="1"/>
        <end position="110"/>
    </location>
</feature>
<feature type="disulfide bond" evidence="18">
    <location>
        <begin position="369"/>
        <end position="396"/>
    </location>
</feature>
<gene>
    <name evidence="24" type="primary">LOC115809273</name>
</gene>
<keyword evidence="3" id="KW-1003">Cell membrane</keyword>
<keyword evidence="13 19" id="KW-1133">Transmembrane helix</keyword>
<proteinExistence type="inferred from homology"/>
<evidence type="ECO:0000256" key="15">
    <source>
        <dbReference type="ARBA" id="ARBA00023157"/>
    </source>
</evidence>
<dbReference type="SMART" id="SM00181">
    <property type="entry name" value="EGF"/>
    <property type="match status" value="4"/>
</dbReference>
<dbReference type="InParanoid" id="A0A6J2V4M6"/>
<feature type="disulfide bond" evidence="18">
    <location>
        <begin position="1292"/>
        <end position="1319"/>
    </location>
</feature>
<evidence type="ECO:0000256" key="1">
    <source>
        <dbReference type="ARBA" id="ARBA00004251"/>
    </source>
</evidence>
<comment type="caution">
    <text evidence="17">Lacks conserved residue(s) required for the propagation of feature annotation.</text>
</comment>
<dbReference type="SUPFAM" id="SSF56436">
    <property type="entry name" value="C-type lectin-like"/>
    <property type="match status" value="3"/>
</dbReference>
<feature type="disulfide bond" evidence="18">
    <location>
        <begin position="1536"/>
        <end position="1563"/>
    </location>
</feature>
<evidence type="ECO:0000313" key="24">
    <source>
        <dbReference type="RefSeq" id="XP_030626723.1"/>
    </source>
</evidence>
<dbReference type="GO" id="GO:0060074">
    <property type="term" value="P:synapse maturation"/>
    <property type="evidence" value="ECO:0007669"/>
    <property type="project" value="TreeGrafter"/>
</dbReference>
<feature type="domain" description="Sushi" evidence="22">
    <location>
        <begin position="1004"/>
        <end position="1069"/>
    </location>
</feature>
<feature type="domain" description="Sushi" evidence="22">
    <location>
        <begin position="1322"/>
        <end position="1387"/>
    </location>
</feature>
<dbReference type="Pfam" id="PF00084">
    <property type="entry name" value="Sushi"/>
    <property type="match status" value="14"/>
</dbReference>
<evidence type="ECO:0000256" key="8">
    <source>
        <dbReference type="ARBA" id="ARBA00022729"/>
    </source>
</evidence>
<organism evidence="23 24">
    <name type="scientific">Chanos chanos</name>
    <name type="common">Milkfish</name>
    <name type="synonym">Mugil chanos</name>
    <dbReference type="NCBI Taxonomy" id="29144"/>
    <lineage>
        <taxon>Eukaryota</taxon>
        <taxon>Metazoa</taxon>
        <taxon>Chordata</taxon>
        <taxon>Craniata</taxon>
        <taxon>Vertebrata</taxon>
        <taxon>Euteleostomi</taxon>
        <taxon>Actinopterygii</taxon>
        <taxon>Neopterygii</taxon>
        <taxon>Teleostei</taxon>
        <taxon>Ostariophysi</taxon>
        <taxon>Gonorynchiformes</taxon>
        <taxon>Chanidae</taxon>
        <taxon>Chanos</taxon>
    </lineage>
</organism>
<keyword evidence="5 18" id="KW-0768">Sushi</keyword>
<feature type="disulfide bond" evidence="18">
    <location>
        <begin position="1040"/>
        <end position="1067"/>
    </location>
</feature>
<dbReference type="RefSeq" id="XP_030626723.1">
    <property type="nucleotide sequence ID" value="XM_030770863.1"/>
</dbReference>
<dbReference type="CDD" id="cd03592">
    <property type="entry name" value="CLECT_selectins_like"/>
    <property type="match status" value="1"/>
</dbReference>
<protein>
    <submittedName>
        <fullName evidence="24">Uncharacterized protein LOC115809273</fullName>
    </submittedName>
</protein>
<keyword evidence="9" id="KW-0430">Lectin</keyword>